<dbReference type="InterPro" id="IPR025121">
    <property type="entry name" value="GTPase_HflX_N"/>
</dbReference>
<evidence type="ECO:0000313" key="10">
    <source>
        <dbReference type="EMBL" id="KTD76498.1"/>
    </source>
</evidence>
<keyword evidence="5 6" id="KW-0342">GTP-binding</keyword>
<keyword evidence="1 6" id="KW-0963">Cytoplasm</keyword>
<feature type="domain" description="Hflx-type G" evidence="9">
    <location>
        <begin position="198"/>
        <end position="363"/>
    </location>
</feature>
<comment type="subcellular location">
    <subcellularLocation>
        <location evidence="6">Cytoplasm</location>
    </subcellularLocation>
    <text evidence="6">May associate with membranes.</text>
</comment>
<reference evidence="10 11" key="1">
    <citation type="submission" date="2015-11" db="EMBL/GenBank/DDBJ databases">
        <title>Genomic analysis of 38 Legionella species identifies large and diverse effector repertoires.</title>
        <authorList>
            <person name="Burstein D."/>
            <person name="Amaro F."/>
            <person name="Zusman T."/>
            <person name="Lifshitz Z."/>
            <person name="Cohen O."/>
            <person name="Gilbert J.A."/>
            <person name="Pupko T."/>
            <person name="Shuman H.A."/>
            <person name="Segal G."/>
        </authorList>
    </citation>
    <scope>NUCLEOTIDE SEQUENCE [LARGE SCALE GENOMIC DNA]</scope>
    <source>
        <strain evidence="10 11">ATCC 51914</strain>
    </source>
</reference>
<dbReference type="FunFam" id="3.40.50.11060:FF:000001">
    <property type="entry name" value="GTPase HflX"/>
    <property type="match status" value="1"/>
</dbReference>
<dbReference type="OrthoDB" id="9812272at2"/>
<dbReference type="GO" id="GO:0003924">
    <property type="term" value="F:GTPase activity"/>
    <property type="evidence" value="ECO:0007669"/>
    <property type="project" value="UniProtKB-UniRule"/>
</dbReference>
<protein>
    <recommendedName>
        <fullName evidence="6">GTPase HflX</fullName>
    </recommendedName>
    <alternativeName>
        <fullName evidence="6">GTP-binding protein HflX</fullName>
    </alternativeName>
</protein>
<feature type="binding site" evidence="7">
    <location>
        <begin position="251"/>
        <end position="254"/>
    </location>
    <ligand>
        <name>GTP</name>
        <dbReference type="ChEBI" id="CHEBI:37565"/>
    </ligand>
</feature>
<evidence type="ECO:0000256" key="1">
    <source>
        <dbReference type="ARBA" id="ARBA00022490"/>
    </source>
</evidence>
<evidence type="ECO:0000256" key="7">
    <source>
        <dbReference type="PIRSR" id="PIRSR006809-1"/>
    </source>
</evidence>
<organism evidence="10 11">
    <name type="scientific">Legionella waltersii</name>
    <dbReference type="NCBI Taxonomy" id="66969"/>
    <lineage>
        <taxon>Bacteria</taxon>
        <taxon>Pseudomonadati</taxon>
        <taxon>Pseudomonadota</taxon>
        <taxon>Gammaproteobacteria</taxon>
        <taxon>Legionellales</taxon>
        <taxon>Legionellaceae</taxon>
        <taxon>Legionella</taxon>
    </lineage>
</organism>
<dbReference type="InterPro" id="IPR030394">
    <property type="entry name" value="G_HFLX_dom"/>
</dbReference>
<dbReference type="InterPro" id="IPR027417">
    <property type="entry name" value="P-loop_NTPase"/>
</dbReference>
<dbReference type="PANTHER" id="PTHR10229:SF0">
    <property type="entry name" value="GTP-BINDING PROTEIN 6-RELATED"/>
    <property type="match status" value="1"/>
</dbReference>
<dbReference type="Proteomes" id="UP000054729">
    <property type="component" value="Unassembled WGS sequence"/>
</dbReference>
<keyword evidence="11" id="KW-1185">Reference proteome</keyword>
<keyword evidence="2 8" id="KW-0479">Metal-binding</keyword>
<proteinExistence type="inferred from homology"/>
<feature type="binding site" evidence="7">
    <location>
        <begin position="317"/>
        <end position="320"/>
    </location>
    <ligand>
        <name>GTP</name>
        <dbReference type="ChEBI" id="CHEBI:37565"/>
    </ligand>
</feature>
<keyword evidence="3 6" id="KW-0547">Nucleotide-binding</keyword>
<evidence type="ECO:0000256" key="4">
    <source>
        <dbReference type="ARBA" id="ARBA00022842"/>
    </source>
</evidence>
<comment type="caution">
    <text evidence="10">The sequence shown here is derived from an EMBL/GenBank/DDBJ whole genome shotgun (WGS) entry which is preliminary data.</text>
</comment>
<dbReference type="Pfam" id="PF01926">
    <property type="entry name" value="MMR_HSR1"/>
    <property type="match status" value="1"/>
</dbReference>
<dbReference type="InterPro" id="IPR032305">
    <property type="entry name" value="GTP-bd_M"/>
</dbReference>
<dbReference type="InterPro" id="IPR006073">
    <property type="entry name" value="GTP-bd"/>
</dbReference>
<dbReference type="GO" id="GO:0043022">
    <property type="term" value="F:ribosome binding"/>
    <property type="evidence" value="ECO:0007669"/>
    <property type="project" value="TreeGrafter"/>
</dbReference>
<dbReference type="Gene3D" id="3.40.50.11060">
    <property type="entry name" value="GTPase HflX, N-terminal domain"/>
    <property type="match status" value="1"/>
</dbReference>
<evidence type="ECO:0000256" key="8">
    <source>
        <dbReference type="PIRSR" id="PIRSR006809-2"/>
    </source>
</evidence>
<evidence type="ECO:0000259" key="9">
    <source>
        <dbReference type="PROSITE" id="PS51705"/>
    </source>
</evidence>
<dbReference type="PATRIC" id="fig|66969.6.peg.2413"/>
<dbReference type="Pfam" id="PF13167">
    <property type="entry name" value="GTP-bdg_N"/>
    <property type="match status" value="1"/>
</dbReference>
<dbReference type="CDD" id="cd01878">
    <property type="entry name" value="HflX"/>
    <property type="match status" value="1"/>
</dbReference>
<dbReference type="GO" id="GO:0005525">
    <property type="term" value="F:GTP binding"/>
    <property type="evidence" value="ECO:0007669"/>
    <property type="project" value="UniProtKB-UniRule"/>
</dbReference>
<dbReference type="RefSeq" id="WP_058480851.1">
    <property type="nucleotide sequence ID" value="NZ_CAAAIQ010000001.1"/>
</dbReference>
<keyword evidence="4 8" id="KW-0460">Magnesium</keyword>
<evidence type="ECO:0000256" key="3">
    <source>
        <dbReference type="ARBA" id="ARBA00022741"/>
    </source>
</evidence>
<dbReference type="AlphaFoldDB" id="A0A0W1A567"/>
<accession>A0A0W1A567</accession>
<dbReference type="PRINTS" id="PR00326">
    <property type="entry name" value="GTP1OBG"/>
</dbReference>
<dbReference type="Pfam" id="PF16360">
    <property type="entry name" value="GTP-bdg_M"/>
    <property type="match status" value="1"/>
</dbReference>
<dbReference type="PIRSF" id="PIRSF006809">
    <property type="entry name" value="GTP-binding_hflX_prd"/>
    <property type="match status" value="1"/>
</dbReference>
<dbReference type="NCBIfam" id="TIGR03156">
    <property type="entry name" value="GTP_HflX"/>
    <property type="match status" value="1"/>
</dbReference>
<dbReference type="FunFam" id="3.40.50.300:FF:000173">
    <property type="entry name" value="GTPase HflX"/>
    <property type="match status" value="1"/>
</dbReference>
<evidence type="ECO:0000256" key="6">
    <source>
        <dbReference type="HAMAP-Rule" id="MF_00900"/>
    </source>
</evidence>
<comment type="similarity">
    <text evidence="6">Belongs to the TRAFAC class OBG-HflX-like GTPase superfamily. HflX GTPase family.</text>
</comment>
<sequence>MFERPQGGERAVLVQLALPGVDAGKALDEFKELALSANAEVLDCVTGSRATPDAKYYVGKGKAEDISLLVKSLNAELVLVNHELSPSQERNLEKLFECRVVDRSGLILDIFAQRARTFEGKLQVELAQLQHLSTRLVRGWTHLERQKGGIGLRGPGETQLETDRRLLRDRIRYINKRLEKVRCSRDQNRQARKKAALATVSLVGYTNAGKSTLFNVLTGDDSFVADQLFATLDPTMRKLELPGSAAVILADTVGFIRDLPHHLVEAFRATLEETQQADLLLHVIDVSDPNWRENVFSVQKVLDELGVNDIPIIQVFNKIDRHEGWLPKVDYTEDSCKVWISASKGLGLDLLKEAIAAQLHGQILIEDIVVQSTEAKLRAQLYQLGAVLSETITDTGDWHLRIRITAQQKQRLFPLGSQK</sequence>
<evidence type="ECO:0000313" key="11">
    <source>
        <dbReference type="Proteomes" id="UP000054729"/>
    </source>
</evidence>
<feature type="binding site" evidence="8">
    <location>
        <position position="211"/>
    </location>
    <ligand>
        <name>Mg(2+)</name>
        <dbReference type="ChEBI" id="CHEBI:18420"/>
    </ligand>
</feature>
<dbReference type="PROSITE" id="PS51705">
    <property type="entry name" value="G_HFLX"/>
    <property type="match status" value="1"/>
</dbReference>
<dbReference type="PANTHER" id="PTHR10229">
    <property type="entry name" value="GTP-BINDING PROTEIN HFLX"/>
    <property type="match status" value="1"/>
</dbReference>
<comment type="subunit">
    <text evidence="6">Monomer. Associates with the 50S ribosomal subunit.</text>
</comment>
<gene>
    <name evidence="6" type="primary">hflX</name>
    <name evidence="10" type="ORF">Lwal_2220</name>
</gene>
<feature type="binding site" evidence="8">
    <location>
        <position position="231"/>
    </location>
    <ligand>
        <name>Mg(2+)</name>
        <dbReference type="ChEBI" id="CHEBI:18420"/>
    </ligand>
</feature>
<dbReference type="InterPro" id="IPR016496">
    <property type="entry name" value="GTPase_HflX"/>
</dbReference>
<dbReference type="SUPFAM" id="SSF52540">
    <property type="entry name" value="P-loop containing nucleoside triphosphate hydrolases"/>
    <property type="match status" value="1"/>
</dbReference>
<evidence type="ECO:0000256" key="2">
    <source>
        <dbReference type="ARBA" id="ARBA00022723"/>
    </source>
</evidence>
<dbReference type="GO" id="GO:0005737">
    <property type="term" value="C:cytoplasm"/>
    <property type="evidence" value="ECO:0007669"/>
    <property type="project" value="UniProtKB-SubCell"/>
</dbReference>
<dbReference type="NCBIfam" id="NF008280">
    <property type="entry name" value="PRK11058.1"/>
    <property type="match status" value="1"/>
</dbReference>
<dbReference type="EMBL" id="LNZB01000051">
    <property type="protein sequence ID" value="KTD76498.1"/>
    <property type="molecule type" value="Genomic_DNA"/>
</dbReference>
<dbReference type="Gene3D" id="3.40.50.300">
    <property type="entry name" value="P-loop containing nucleotide triphosphate hydrolases"/>
    <property type="match status" value="1"/>
</dbReference>
<dbReference type="InterPro" id="IPR042108">
    <property type="entry name" value="GTPase_HflX_N_sf"/>
</dbReference>
<feature type="binding site" evidence="7">
    <location>
        <begin position="229"/>
        <end position="233"/>
    </location>
    <ligand>
        <name>GTP</name>
        <dbReference type="ChEBI" id="CHEBI:37565"/>
    </ligand>
</feature>
<dbReference type="HAMAP" id="MF_00900">
    <property type="entry name" value="GTPase_HflX"/>
    <property type="match status" value="1"/>
</dbReference>
<feature type="binding site" evidence="7">
    <location>
        <begin position="204"/>
        <end position="211"/>
    </location>
    <ligand>
        <name>GTP</name>
        <dbReference type="ChEBI" id="CHEBI:37565"/>
    </ligand>
</feature>
<name>A0A0W1A567_9GAMM</name>
<comment type="cofactor">
    <cofactor evidence="8">
        <name>Mg(2+)</name>
        <dbReference type="ChEBI" id="CHEBI:18420"/>
    </cofactor>
</comment>
<dbReference type="GO" id="GO:0046872">
    <property type="term" value="F:metal ion binding"/>
    <property type="evidence" value="ECO:0007669"/>
    <property type="project" value="UniProtKB-KW"/>
</dbReference>
<dbReference type="Gene3D" id="6.10.250.2860">
    <property type="match status" value="1"/>
</dbReference>
<evidence type="ECO:0000256" key="5">
    <source>
        <dbReference type="ARBA" id="ARBA00023134"/>
    </source>
</evidence>
<dbReference type="STRING" id="66969.Lwal_2220"/>
<comment type="function">
    <text evidence="6">GTPase that associates with the 50S ribosomal subunit and may have a role during protein synthesis or ribosome biogenesis.</text>
</comment>